<keyword evidence="1" id="KW-0472">Membrane</keyword>
<dbReference type="InterPro" id="IPR039561">
    <property type="entry name" value="Peptidase_M15C"/>
</dbReference>
<name>A0A2A2IHM4_9BACI</name>
<dbReference type="Gene3D" id="3.30.1380.10">
    <property type="match status" value="1"/>
</dbReference>
<accession>A0A2A2IHM4</accession>
<dbReference type="EMBL" id="NPOA01000003">
    <property type="protein sequence ID" value="PAV30603.1"/>
    <property type="molecule type" value="Genomic_DNA"/>
</dbReference>
<dbReference type="Proteomes" id="UP000218887">
    <property type="component" value="Unassembled WGS sequence"/>
</dbReference>
<sequence>MKDFKKITLTWIIIILFLIIIIVLYNRMDNQYTEPGEDAPIPSELHPIVEENKVILLDRATDINIDLVITEGMRSFSRQNKLYNQGRSGTGNIVTYAKAGESYHNYGLAIDYALRNSDGKIIWDIHYDGNNNGKADWFEVAQVAKELGFEWGGDFKDFKDYPHLQMTFDLSINQLQRGLRPVIEEADQ</sequence>
<keyword evidence="1" id="KW-0812">Transmembrane</keyword>
<proteinExistence type="predicted"/>
<evidence type="ECO:0000259" key="2">
    <source>
        <dbReference type="Pfam" id="PF13539"/>
    </source>
</evidence>
<gene>
    <name evidence="3" type="ORF">CIL05_05740</name>
</gene>
<feature type="domain" description="Peptidase M15C" evidence="2">
    <location>
        <begin position="98"/>
        <end position="166"/>
    </location>
</feature>
<keyword evidence="4" id="KW-1185">Reference proteome</keyword>
<dbReference type="CDD" id="cd14845">
    <property type="entry name" value="L-Ala-D-Glu_peptidase_like"/>
    <property type="match status" value="1"/>
</dbReference>
<dbReference type="PANTHER" id="PTHR34385">
    <property type="entry name" value="D-ALANYL-D-ALANINE CARBOXYPEPTIDASE"/>
    <property type="match status" value="1"/>
</dbReference>
<evidence type="ECO:0000313" key="3">
    <source>
        <dbReference type="EMBL" id="PAV30603.1"/>
    </source>
</evidence>
<dbReference type="SUPFAM" id="SSF55166">
    <property type="entry name" value="Hedgehog/DD-peptidase"/>
    <property type="match status" value="1"/>
</dbReference>
<evidence type="ECO:0000313" key="4">
    <source>
        <dbReference type="Proteomes" id="UP000218887"/>
    </source>
</evidence>
<dbReference type="GO" id="GO:0008233">
    <property type="term" value="F:peptidase activity"/>
    <property type="evidence" value="ECO:0007669"/>
    <property type="project" value="InterPro"/>
</dbReference>
<dbReference type="InterPro" id="IPR009045">
    <property type="entry name" value="Zn_M74/Hedgehog-like"/>
</dbReference>
<organism evidence="3 4">
    <name type="scientific">Virgibacillus profundi</name>
    <dbReference type="NCBI Taxonomy" id="2024555"/>
    <lineage>
        <taxon>Bacteria</taxon>
        <taxon>Bacillati</taxon>
        <taxon>Bacillota</taxon>
        <taxon>Bacilli</taxon>
        <taxon>Bacillales</taxon>
        <taxon>Bacillaceae</taxon>
        <taxon>Virgibacillus</taxon>
    </lineage>
</organism>
<dbReference type="OrthoDB" id="9799970at2"/>
<keyword evidence="1" id="KW-1133">Transmembrane helix</keyword>
<evidence type="ECO:0000256" key="1">
    <source>
        <dbReference type="SAM" id="Phobius"/>
    </source>
</evidence>
<comment type="caution">
    <text evidence="3">The sequence shown here is derived from an EMBL/GenBank/DDBJ whole genome shotgun (WGS) entry which is preliminary data.</text>
</comment>
<protein>
    <submittedName>
        <fullName evidence="3">Peptidase</fullName>
    </submittedName>
</protein>
<dbReference type="AlphaFoldDB" id="A0A2A2IHM4"/>
<dbReference type="Pfam" id="PF13539">
    <property type="entry name" value="Peptidase_M15_4"/>
    <property type="match status" value="1"/>
</dbReference>
<feature type="transmembrane region" description="Helical" evidence="1">
    <location>
        <begin position="7"/>
        <end position="25"/>
    </location>
</feature>
<reference evidence="3 4" key="1">
    <citation type="submission" date="2017-08" db="EMBL/GenBank/DDBJ databases">
        <title>Virgibacillus indicus sp. nov. and Virgibacillus profoundi sp. nov, two moderately halophilic bacteria isolated from marine sediment by using the Microfluidic Streak Plate.</title>
        <authorList>
            <person name="Xu B."/>
            <person name="Hu B."/>
            <person name="Wang J."/>
            <person name="Zhu Y."/>
            <person name="Huang L."/>
            <person name="Du W."/>
            <person name="Huang Y."/>
        </authorList>
    </citation>
    <scope>NUCLEOTIDE SEQUENCE [LARGE SCALE GENOMIC DNA]</scope>
    <source>
        <strain evidence="3 4">IO3-P3-H5</strain>
    </source>
</reference>
<dbReference type="RefSeq" id="WP_095654570.1">
    <property type="nucleotide sequence ID" value="NZ_NPOA01000003.1"/>
</dbReference>
<dbReference type="InterPro" id="IPR052179">
    <property type="entry name" value="DD-CPase-like"/>
</dbReference>
<dbReference type="PANTHER" id="PTHR34385:SF1">
    <property type="entry name" value="PEPTIDOGLYCAN L-ALANYL-D-GLUTAMATE ENDOPEPTIDASE CWLK"/>
    <property type="match status" value="1"/>
</dbReference>